<dbReference type="Proteomes" id="UP000790347">
    <property type="component" value="Unassembled WGS sequence"/>
</dbReference>
<reference evidence="1" key="2">
    <citation type="journal article" date="2022" name="Res Sq">
        <title>Comparative Genomics Reveals Insights into the Divergent Evolution of Astigmatic Mites and Household Pest Adaptations.</title>
        <authorList>
            <person name="Xiong Q."/>
            <person name="Wan A.T.-Y."/>
            <person name="Liu X.-Y."/>
            <person name="Fung C.S.-H."/>
            <person name="Xiao X."/>
            <person name="Malainual N."/>
            <person name="Hou J."/>
            <person name="Wang L."/>
            <person name="Wang M."/>
            <person name="Yang K."/>
            <person name="Cui Y."/>
            <person name="Leung E."/>
            <person name="Nong W."/>
            <person name="Shin S.-K."/>
            <person name="Au S."/>
            <person name="Jeong K.Y."/>
            <person name="Chew F.T."/>
            <person name="Hui J."/>
            <person name="Leung T.F."/>
            <person name="Tungtrongchitr A."/>
            <person name="Zhong N."/>
            <person name="Liu Z."/>
            <person name="Tsui S."/>
        </authorList>
    </citation>
    <scope>NUCLEOTIDE SEQUENCE</scope>
    <source>
        <strain evidence="1">Derf</strain>
        <tissue evidence="1">Whole organism</tissue>
    </source>
</reference>
<reference evidence="1" key="1">
    <citation type="submission" date="2013-05" db="EMBL/GenBank/DDBJ databases">
        <authorList>
            <person name="Yim A.K.Y."/>
            <person name="Chan T.F."/>
            <person name="Ji K.M."/>
            <person name="Liu X.Y."/>
            <person name="Zhou J.W."/>
            <person name="Li R.Q."/>
            <person name="Yang K.Y."/>
            <person name="Li J."/>
            <person name="Li M."/>
            <person name="Law P.T.W."/>
            <person name="Wu Y.L."/>
            <person name="Cai Z.L."/>
            <person name="Qin H."/>
            <person name="Bao Y."/>
            <person name="Leung R.K.K."/>
            <person name="Ng P.K.S."/>
            <person name="Zou J."/>
            <person name="Zhong X.J."/>
            <person name="Ran P.X."/>
            <person name="Zhong N.S."/>
            <person name="Liu Z.G."/>
            <person name="Tsui S.K.W."/>
        </authorList>
    </citation>
    <scope>NUCLEOTIDE SEQUENCE</scope>
    <source>
        <strain evidence="1">Derf</strain>
        <tissue evidence="1">Whole organism</tissue>
    </source>
</reference>
<evidence type="ECO:0000313" key="2">
    <source>
        <dbReference type="Proteomes" id="UP000790347"/>
    </source>
</evidence>
<dbReference type="PANTHER" id="PTHR33205:SF1">
    <property type="entry name" value="TRANSMEMBRANE PROTEIN"/>
    <property type="match status" value="1"/>
</dbReference>
<name>A0A922I3U4_DERFA</name>
<organism evidence="1 2">
    <name type="scientific">Dermatophagoides farinae</name>
    <name type="common">American house dust mite</name>
    <dbReference type="NCBI Taxonomy" id="6954"/>
    <lineage>
        <taxon>Eukaryota</taxon>
        <taxon>Metazoa</taxon>
        <taxon>Ecdysozoa</taxon>
        <taxon>Arthropoda</taxon>
        <taxon>Chelicerata</taxon>
        <taxon>Arachnida</taxon>
        <taxon>Acari</taxon>
        <taxon>Acariformes</taxon>
        <taxon>Sarcoptiformes</taxon>
        <taxon>Astigmata</taxon>
        <taxon>Psoroptidia</taxon>
        <taxon>Analgoidea</taxon>
        <taxon>Pyroglyphidae</taxon>
        <taxon>Dermatophagoidinae</taxon>
        <taxon>Dermatophagoides</taxon>
    </lineage>
</organism>
<comment type="caution">
    <text evidence="1">The sequence shown here is derived from an EMBL/GenBank/DDBJ whole genome shotgun (WGS) entry which is preliminary data.</text>
</comment>
<keyword evidence="2" id="KW-1185">Reference proteome</keyword>
<accession>A0A922I3U4</accession>
<proteinExistence type="predicted"/>
<protein>
    <submittedName>
        <fullName evidence="1">Uncharacterized protein</fullName>
    </submittedName>
</protein>
<dbReference type="PANTHER" id="PTHR33205">
    <property type="entry name" value="TRANSMEMBRANE PROTEIN"/>
    <property type="match status" value="1"/>
</dbReference>
<evidence type="ECO:0000313" key="1">
    <source>
        <dbReference type="EMBL" id="KAH9521027.1"/>
    </source>
</evidence>
<dbReference type="EMBL" id="ASGP02000002">
    <property type="protein sequence ID" value="KAH9521027.1"/>
    <property type="molecule type" value="Genomic_DNA"/>
</dbReference>
<gene>
    <name evidence="1" type="ORF">DERF_004705</name>
</gene>
<sequence length="325" mass="37597">METDLLAPQFYTTQCKQQLIDIVETAFRIQRHVKTGLETSISNHRQTQFIYSRRRTFINQFIRRRFRPETITPSNQRLDGHLSPAQSYGRPNHLIERGLASSARNAPKLVAEKNKGTISEKIHFRCRWLQALIESTEAQTSWFHLFAFQWFHVLFNSLFKVLCNFPSRYLFAIGLAVIFSLGWSLPPTLSCTLKQPDSRMHRDECATKPSNNHQRSQHSKCLEIISRHRNESRRYRFITFGLSNFDNDAQTNEAIGYPMAAMCVRMSSDQSVLHFTPINVASYVLPRPASRQSNYARIWYLNLAALITSDTLHPRSSRGQTGTVE</sequence>
<dbReference type="AlphaFoldDB" id="A0A922I3U4"/>